<accession>A0A223XTZ2</accession>
<dbReference type="GO" id="GO:0004523">
    <property type="term" value="F:RNA-DNA hybrid ribonuclease activity"/>
    <property type="evidence" value="ECO:0007669"/>
    <property type="project" value="InterPro"/>
</dbReference>
<evidence type="ECO:0000313" key="1">
    <source>
        <dbReference type="EMBL" id="MQR26584.1"/>
    </source>
</evidence>
<dbReference type="CDD" id="cd09279">
    <property type="entry name" value="RNase_HI_like"/>
    <property type="match status" value="1"/>
</dbReference>
<evidence type="ECO:0000313" key="2">
    <source>
        <dbReference type="Proteomes" id="UP000469952"/>
    </source>
</evidence>
<keyword evidence="1" id="KW-0808">Transferase</keyword>
<dbReference type="AlphaFoldDB" id="A0A223XTZ2"/>
<protein>
    <submittedName>
        <fullName evidence="1">Reverse transcriptase-like protein</fullName>
    </submittedName>
</protein>
<keyword evidence="1" id="KW-0695">RNA-directed DNA polymerase</keyword>
<gene>
    <name evidence="1" type="ORF">GFV13_04670</name>
</gene>
<sequence length="127" mass="14250">MITLYVDAARDVSTGRSSAGAVLIIDKVQKQLKTALRETVNNHEAEFLAVLWALKYLPSNENVQIYSDSKIVTDALHKSYAKHYQGLVDEINLQLTPYPLVLINWVPEKENRGAHNLALQALKNANH</sequence>
<dbReference type="Gene3D" id="3.30.420.10">
    <property type="entry name" value="Ribonuclease H-like superfamily/Ribonuclease H"/>
    <property type="match status" value="1"/>
</dbReference>
<dbReference type="InterPro" id="IPR002156">
    <property type="entry name" value="RNaseH_domain"/>
</dbReference>
<dbReference type="GO" id="GO:0003964">
    <property type="term" value="F:RNA-directed DNA polymerase activity"/>
    <property type="evidence" value="ECO:0007669"/>
    <property type="project" value="UniProtKB-KW"/>
</dbReference>
<dbReference type="GeneID" id="29576338"/>
<dbReference type="InterPro" id="IPR036397">
    <property type="entry name" value="RNaseH_sf"/>
</dbReference>
<name>A0A223XTZ2_LEUME</name>
<keyword evidence="1" id="KW-0548">Nucleotidyltransferase</keyword>
<dbReference type="Proteomes" id="UP000469952">
    <property type="component" value="Unassembled WGS sequence"/>
</dbReference>
<dbReference type="SUPFAM" id="SSF53098">
    <property type="entry name" value="Ribonuclease H-like"/>
    <property type="match status" value="1"/>
</dbReference>
<reference evidence="1 2" key="1">
    <citation type="submission" date="2019-10" db="EMBL/GenBank/DDBJ databases">
        <title>WGS of Leuconostoc mesenteroides.</title>
        <authorList>
            <person name="Melo Bolivar J."/>
            <person name="Marino-Ramirez L."/>
            <person name="Villamil Diaz L.M."/>
        </authorList>
    </citation>
    <scope>NUCLEOTIDE SEQUENCE [LARGE SCALE GENOMIC DNA]</scope>
    <source>
        <strain evidence="1 2">M11</strain>
    </source>
</reference>
<dbReference type="GO" id="GO:0003676">
    <property type="term" value="F:nucleic acid binding"/>
    <property type="evidence" value="ECO:0007669"/>
    <property type="project" value="InterPro"/>
</dbReference>
<dbReference type="PROSITE" id="PS50879">
    <property type="entry name" value="RNASE_H_1"/>
    <property type="match status" value="1"/>
</dbReference>
<dbReference type="OrthoDB" id="7845843at2"/>
<dbReference type="Pfam" id="PF00075">
    <property type="entry name" value="RNase_H"/>
    <property type="match status" value="1"/>
</dbReference>
<dbReference type="EMBL" id="WIPA01000005">
    <property type="protein sequence ID" value="MQR26584.1"/>
    <property type="molecule type" value="Genomic_DNA"/>
</dbReference>
<dbReference type="OMA" id="QWLPEKE"/>
<proteinExistence type="predicted"/>
<dbReference type="STRING" id="1245.ARA02_06215"/>
<organism evidence="1 2">
    <name type="scientific">Leuconostoc mesenteroides</name>
    <dbReference type="NCBI Taxonomy" id="1245"/>
    <lineage>
        <taxon>Bacteria</taxon>
        <taxon>Bacillati</taxon>
        <taxon>Bacillota</taxon>
        <taxon>Bacilli</taxon>
        <taxon>Lactobacillales</taxon>
        <taxon>Lactobacillaceae</taxon>
        <taxon>Leuconostoc</taxon>
    </lineage>
</organism>
<dbReference type="InterPro" id="IPR012337">
    <property type="entry name" value="RNaseH-like_sf"/>
</dbReference>
<dbReference type="RefSeq" id="WP_002815051.1">
    <property type="nucleotide sequence ID" value="NZ_AP017936.1"/>
</dbReference>
<comment type="caution">
    <text evidence="1">The sequence shown here is derived from an EMBL/GenBank/DDBJ whole genome shotgun (WGS) entry which is preliminary data.</text>
</comment>